<evidence type="ECO:0000313" key="1">
    <source>
        <dbReference type="EMBL" id="MEE8658512.1"/>
    </source>
</evidence>
<evidence type="ECO:0000313" key="2">
    <source>
        <dbReference type="Proteomes" id="UP001312908"/>
    </source>
</evidence>
<dbReference type="EMBL" id="JAWJZY010000002">
    <property type="protein sequence ID" value="MEE8658512.1"/>
    <property type="molecule type" value="Genomic_DNA"/>
</dbReference>
<comment type="caution">
    <text evidence="1">The sequence shown here is derived from an EMBL/GenBank/DDBJ whole genome shotgun (WGS) entry which is preliminary data.</text>
</comment>
<proteinExistence type="predicted"/>
<dbReference type="RefSeq" id="WP_394819431.1">
    <property type="nucleotide sequence ID" value="NZ_JAWJZY010000002.1"/>
</dbReference>
<sequence>MQSLLLDNGTWDLVVDANRNLAVCTAPYAVLQDVATAVRIWLGEVLYDVRLGIGYDTDIFTNASNAVVLAREVERIASEVAGVTAAQCTLTRPGQKRRLTGVIRIQLNDGTTSDVQF</sequence>
<reference evidence="1 2" key="1">
    <citation type="submission" date="2023-10" db="EMBL/GenBank/DDBJ databases">
        <title>Sorlinia euscelidii gen. nov., sp. nov., an acetic acid bacteria isolated from the gut of Euscelidius variegatus emitter.</title>
        <authorList>
            <person name="Michoud G."/>
            <person name="Marasco R."/>
            <person name="Seferji K."/>
            <person name="Gonella E."/>
            <person name="Garuglieri E."/>
            <person name="Alma A."/>
            <person name="Mapelli F."/>
            <person name="Borin S."/>
            <person name="Daffonchio D."/>
            <person name="Crotti E."/>
        </authorList>
    </citation>
    <scope>NUCLEOTIDE SEQUENCE [LARGE SCALE GENOMIC DNA]</scope>
    <source>
        <strain evidence="1 2">EV16P</strain>
    </source>
</reference>
<keyword evidence="2" id="KW-1185">Reference proteome</keyword>
<accession>A0ABU7U3R0</accession>
<organism evidence="1 2">
    <name type="scientific">Sorlinia euscelidii</name>
    <dbReference type="NCBI Taxonomy" id="3081148"/>
    <lineage>
        <taxon>Bacteria</taxon>
        <taxon>Pseudomonadati</taxon>
        <taxon>Pseudomonadota</taxon>
        <taxon>Alphaproteobacteria</taxon>
        <taxon>Acetobacterales</taxon>
        <taxon>Acetobacteraceae</taxon>
        <taxon>Sorlinia</taxon>
    </lineage>
</organism>
<protein>
    <submittedName>
        <fullName evidence="1">Bacteriophage protein</fullName>
    </submittedName>
</protein>
<name>A0ABU7U3R0_9PROT</name>
<gene>
    <name evidence="1" type="ORF">DOFOFD_05760</name>
</gene>
<dbReference type="Proteomes" id="UP001312908">
    <property type="component" value="Unassembled WGS sequence"/>
</dbReference>